<dbReference type="Proteomes" id="UP000295509">
    <property type="component" value="Unassembled WGS sequence"/>
</dbReference>
<reference evidence="2 3" key="1">
    <citation type="submission" date="2019-03" db="EMBL/GenBank/DDBJ databases">
        <title>Genomic Encyclopedia of Type Strains, Phase III (KMG-III): the genomes of soil and plant-associated and newly described type strains.</title>
        <authorList>
            <person name="Whitman W."/>
        </authorList>
    </citation>
    <scope>NUCLEOTIDE SEQUENCE [LARGE SCALE GENOMIC DNA]</scope>
    <source>
        <strain evidence="2 3">LMG 29544</strain>
    </source>
</reference>
<dbReference type="OrthoDB" id="9791759at2"/>
<dbReference type="PANTHER" id="PTHR36448:SF2">
    <property type="entry name" value="CUPIN TYPE-1 DOMAIN-CONTAINING PROTEIN"/>
    <property type="match status" value="1"/>
</dbReference>
<dbReference type="InterPro" id="IPR047121">
    <property type="entry name" value="YjiB-like"/>
</dbReference>
<dbReference type="RefSeq" id="WP_134196618.1">
    <property type="nucleotide sequence ID" value="NZ_JBHLUW010000019.1"/>
</dbReference>
<comment type="caution">
    <text evidence="2">The sequence shown here is derived from an EMBL/GenBank/DDBJ whole genome shotgun (WGS) entry which is preliminary data.</text>
</comment>
<feature type="domain" description="Cupin type-2" evidence="1">
    <location>
        <begin position="78"/>
        <end position="126"/>
    </location>
</feature>
<dbReference type="InterPro" id="IPR013096">
    <property type="entry name" value="Cupin_2"/>
</dbReference>
<dbReference type="InterPro" id="IPR011051">
    <property type="entry name" value="RmlC_Cupin_sf"/>
</dbReference>
<dbReference type="EMBL" id="SORE01000029">
    <property type="protein sequence ID" value="TDY38917.1"/>
    <property type="molecule type" value="Genomic_DNA"/>
</dbReference>
<gene>
    <name evidence="2" type="ORF">BX592_12933</name>
</gene>
<dbReference type="InterPro" id="IPR014710">
    <property type="entry name" value="RmlC-like_jellyroll"/>
</dbReference>
<protein>
    <submittedName>
        <fullName evidence="2">Uncharacterized protein YjlB</fullName>
    </submittedName>
</protein>
<evidence type="ECO:0000313" key="2">
    <source>
        <dbReference type="EMBL" id="TDY38917.1"/>
    </source>
</evidence>
<dbReference type="PIRSF" id="PIRSF019307">
    <property type="entry name" value="UCP019307"/>
    <property type="match status" value="1"/>
</dbReference>
<dbReference type="CDD" id="cd02219">
    <property type="entry name" value="cupin_YjlB-like"/>
    <property type="match status" value="1"/>
</dbReference>
<sequence>MHADPAIRPDATNLDVELFKLPPHDWVPNNRRLPIVLYRQALQGDTLIDADERAAAFEALFDAHQWPPRWRDSIFDYHHFHSTAHEVLAVVSGEADVIIGGPGGRVVHVRSGDVMLLPAGTGHCLQSGSGRFSVVGAYPAGQQWDIRRDALTRDECAAMDALPFPASDPVLGDRGPLIDFWMHV</sequence>
<dbReference type="Pfam" id="PF07883">
    <property type="entry name" value="Cupin_2"/>
    <property type="match status" value="1"/>
</dbReference>
<dbReference type="Gene3D" id="2.60.120.10">
    <property type="entry name" value="Jelly Rolls"/>
    <property type="match status" value="1"/>
</dbReference>
<accession>A0A4R8L843</accession>
<evidence type="ECO:0000259" key="1">
    <source>
        <dbReference type="Pfam" id="PF07883"/>
    </source>
</evidence>
<keyword evidence="3" id="KW-1185">Reference proteome</keyword>
<organism evidence="2 3">
    <name type="scientific">Paraburkholderia rhizosphaerae</name>
    <dbReference type="NCBI Taxonomy" id="480658"/>
    <lineage>
        <taxon>Bacteria</taxon>
        <taxon>Pseudomonadati</taxon>
        <taxon>Pseudomonadota</taxon>
        <taxon>Betaproteobacteria</taxon>
        <taxon>Burkholderiales</taxon>
        <taxon>Burkholderiaceae</taxon>
        <taxon>Paraburkholderia</taxon>
    </lineage>
</organism>
<evidence type="ECO:0000313" key="3">
    <source>
        <dbReference type="Proteomes" id="UP000295509"/>
    </source>
</evidence>
<proteinExistence type="predicted"/>
<dbReference type="SUPFAM" id="SSF51182">
    <property type="entry name" value="RmlC-like cupins"/>
    <property type="match status" value="1"/>
</dbReference>
<dbReference type="AlphaFoldDB" id="A0A4R8L843"/>
<dbReference type="PANTHER" id="PTHR36448">
    <property type="entry name" value="BLR7373 PROTEIN"/>
    <property type="match status" value="1"/>
</dbReference>
<dbReference type="InterPro" id="IPR014500">
    <property type="entry name" value="UCP019307_cupin"/>
</dbReference>
<name>A0A4R8L843_9BURK</name>